<evidence type="ECO:0000313" key="4">
    <source>
        <dbReference type="Proteomes" id="UP000799764"/>
    </source>
</evidence>
<keyword evidence="2" id="KW-0472">Membrane</keyword>
<reference evidence="3" key="1">
    <citation type="journal article" date="2020" name="Stud. Mycol.">
        <title>101 Dothideomycetes genomes: a test case for predicting lifestyles and emergence of pathogens.</title>
        <authorList>
            <person name="Haridas S."/>
            <person name="Albert R."/>
            <person name="Binder M."/>
            <person name="Bloem J."/>
            <person name="Labutti K."/>
            <person name="Salamov A."/>
            <person name="Andreopoulos B."/>
            <person name="Baker S."/>
            <person name="Barry K."/>
            <person name="Bills G."/>
            <person name="Bluhm B."/>
            <person name="Cannon C."/>
            <person name="Castanera R."/>
            <person name="Culley D."/>
            <person name="Daum C."/>
            <person name="Ezra D."/>
            <person name="Gonzalez J."/>
            <person name="Henrissat B."/>
            <person name="Kuo A."/>
            <person name="Liang C."/>
            <person name="Lipzen A."/>
            <person name="Lutzoni F."/>
            <person name="Magnuson J."/>
            <person name="Mondo S."/>
            <person name="Nolan M."/>
            <person name="Ohm R."/>
            <person name="Pangilinan J."/>
            <person name="Park H.-J."/>
            <person name="Ramirez L."/>
            <person name="Alfaro M."/>
            <person name="Sun H."/>
            <person name="Tritt A."/>
            <person name="Yoshinaga Y."/>
            <person name="Zwiers L.-H."/>
            <person name="Turgeon B."/>
            <person name="Goodwin S."/>
            <person name="Spatafora J."/>
            <person name="Crous P."/>
            <person name="Grigoriev I."/>
        </authorList>
    </citation>
    <scope>NUCLEOTIDE SEQUENCE</scope>
    <source>
        <strain evidence="3">CBS 690.94</strain>
    </source>
</reference>
<sequence>MAEDWSVKNGVRSCGLPDTASVLDSVDAMWCWYAAMVPWCYGAVVLWCCGAAMWQLSARWMAWARLHAVQLVVETRFRRRANGVDLGWDHLGRPVVRWWLCCAPSKCAATAAGMPQSALPSRTRVRGHGEQRCVLPYPGEAVHESTNPRQSDGSSGGGG</sequence>
<keyword evidence="2" id="KW-0812">Transmembrane</keyword>
<feature type="region of interest" description="Disordered" evidence="1">
    <location>
        <begin position="139"/>
        <end position="159"/>
    </location>
</feature>
<keyword evidence="4" id="KW-1185">Reference proteome</keyword>
<proteinExistence type="predicted"/>
<evidence type="ECO:0000256" key="1">
    <source>
        <dbReference type="SAM" id="MobiDB-lite"/>
    </source>
</evidence>
<dbReference type="EMBL" id="MU001494">
    <property type="protein sequence ID" value="KAF2449465.1"/>
    <property type="molecule type" value="Genomic_DNA"/>
</dbReference>
<gene>
    <name evidence="3" type="ORF">P171DRAFT_193683</name>
</gene>
<dbReference type="Proteomes" id="UP000799764">
    <property type="component" value="Unassembled WGS sequence"/>
</dbReference>
<organism evidence="3 4">
    <name type="scientific">Karstenula rhodostoma CBS 690.94</name>
    <dbReference type="NCBI Taxonomy" id="1392251"/>
    <lineage>
        <taxon>Eukaryota</taxon>
        <taxon>Fungi</taxon>
        <taxon>Dikarya</taxon>
        <taxon>Ascomycota</taxon>
        <taxon>Pezizomycotina</taxon>
        <taxon>Dothideomycetes</taxon>
        <taxon>Pleosporomycetidae</taxon>
        <taxon>Pleosporales</taxon>
        <taxon>Massarineae</taxon>
        <taxon>Didymosphaeriaceae</taxon>
        <taxon>Karstenula</taxon>
    </lineage>
</organism>
<dbReference type="AlphaFoldDB" id="A0A9P4UGS1"/>
<feature type="transmembrane region" description="Helical" evidence="2">
    <location>
        <begin position="32"/>
        <end position="56"/>
    </location>
</feature>
<feature type="compositionally biased region" description="Polar residues" evidence="1">
    <location>
        <begin position="144"/>
        <end position="153"/>
    </location>
</feature>
<keyword evidence="2" id="KW-1133">Transmembrane helix</keyword>
<evidence type="ECO:0000256" key="2">
    <source>
        <dbReference type="SAM" id="Phobius"/>
    </source>
</evidence>
<protein>
    <submittedName>
        <fullName evidence="3">Uncharacterized protein</fullName>
    </submittedName>
</protein>
<comment type="caution">
    <text evidence="3">The sequence shown here is derived from an EMBL/GenBank/DDBJ whole genome shotgun (WGS) entry which is preliminary data.</text>
</comment>
<name>A0A9P4UGS1_9PLEO</name>
<evidence type="ECO:0000313" key="3">
    <source>
        <dbReference type="EMBL" id="KAF2449465.1"/>
    </source>
</evidence>
<accession>A0A9P4UGS1</accession>